<proteinExistence type="predicted"/>
<dbReference type="Proteomes" id="UP000789366">
    <property type="component" value="Unassembled WGS sequence"/>
</dbReference>
<comment type="caution">
    <text evidence="1">The sequence shown here is derived from an EMBL/GenBank/DDBJ whole genome shotgun (WGS) entry which is preliminary data.</text>
</comment>
<evidence type="ECO:0000313" key="2">
    <source>
        <dbReference type="Proteomes" id="UP000789366"/>
    </source>
</evidence>
<keyword evidence="2" id="KW-1185">Reference proteome</keyword>
<accession>A0ACA9KRD0</accession>
<protein>
    <submittedName>
        <fullName evidence="1">8463_t:CDS:1</fullName>
    </submittedName>
</protein>
<evidence type="ECO:0000313" key="1">
    <source>
        <dbReference type="EMBL" id="CAG8489041.1"/>
    </source>
</evidence>
<gene>
    <name evidence="1" type="ORF">SPELUC_LOCUS2476</name>
</gene>
<organism evidence="1 2">
    <name type="scientific">Cetraspora pellucida</name>
    <dbReference type="NCBI Taxonomy" id="1433469"/>
    <lineage>
        <taxon>Eukaryota</taxon>
        <taxon>Fungi</taxon>
        <taxon>Fungi incertae sedis</taxon>
        <taxon>Mucoromycota</taxon>
        <taxon>Glomeromycotina</taxon>
        <taxon>Glomeromycetes</taxon>
        <taxon>Diversisporales</taxon>
        <taxon>Gigasporaceae</taxon>
        <taxon>Cetraspora</taxon>
    </lineage>
</organism>
<name>A0ACA9KRD0_9GLOM</name>
<dbReference type="EMBL" id="CAJVPW010001645">
    <property type="protein sequence ID" value="CAG8489041.1"/>
    <property type="molecule type" value="Genomic_DNA"/>
</dbReference>
<sequence length="282" mass="33991">MSKDRLYHCCDCLNNISVDKIRELNNRFLCKGCYKDFMKKLPDNDRRKIEYMKTSEYQRDIVSCVICKKKHHRMNYLEGIGDFCNYHHQIVYKVYCDIQNPNKEMWTRIRHWTDRRRLSAYHLNHNDWEEEEQEDYSFQRVIDTIILTPKQEIEKDRLRKVIIESFKFTSNVDIEDTLNILVNNFGGDLENFTFCRECISVVRNAKEGLCGYCSGYDDIDNTENKDEKEYKIIELVNMIKELQEEININRQNIEKYKAPFDIMKNFLNCFNDTKIDENLISL</sequence>
<reference evidence="1" key="1">
    <citation type="submission" date="2021-06" db="EMBL/GenBank/DDBJ databases">
        <authorList>
            <person name="Kallberg Y."/>
            <person name="Tangrot J."/>
            <person name="Rosling A."/>
        </authorList>
    </citation>
    <scope>NUCLEOTIDE SEQUENCE</scope>
    <source>
        <strain evidence="1">28 12/20/2015</strain>
    </source>
</reference>